<organism evidence="2">
    <name type="scientific">candidate division WS2 bacterium ADurb.Bin280</name>
    <dbReference type="NCBI Taxonomy" id="1852829"/>
    <lineage>
        <taxon>Bacteria</taxon>
        <taxon>candidate division WS2</taxon>
    </lineage>
</organism>
<reference evidence="2" key="1">
    <citation type="submission" date="2017-02" db="EMBL/GenBank/DDBJ databases">
        <title>Delving into the versatile metabolic prowess of the omnipresent phylum Bacteroidetes.</title>
        <authorList>
            <person name="Nobu M.K."/>
            <person name="Mei R."/>
            <person name="Narihiro T."/>
            <person name="Kuroda K."/>
            <person name="Liu W.-T."/>
        </authorList>
    </citation>
    <scope>NUCLEOTIDE SEQUENCE</scope>
    <source>
        <strain evidence="2">ADurb.Bin280</strain>
    </source>
</reference>
<dbReference type="EMBL" id="MWBO01000049">
    <property type="protein sequence ID" value="OQA52060.1"/>
    <property type="molecule type" value="Genomic_DNA"/>
</dbReference>
<dbReference type="AlphaFoldDB" id="A0A1V5SC13"/>
<dbReference type="Proteomes" id="UP000485367">
    <property type="component" value="Unassembled WGS sequence"/>
</dbReference>
<keyword evidence="1" id="KW-0472">Membrane</keyword>
<keyword evidence="1" id="KW-1133">Transmembrane helix</keyword>
<comment type="caution">
    <text evidence="2">The sequence shown here is derived from an EMBL/GenBank/DDBJ whole genome shotgun (WGS) entry which is preliminary data.</text>
</comment>
<keyword evidence="1" id="KW-0812">Transmembrane</keyword>
<evidence type="ECO:0000313" key="2">
    <source>
        <dbReference type="EMBL" id="OQA52060.1"/>
    </source>
</evidence>
<proteinExistence type="predicted"/>
<name>A0A1V5SC13_9BACT</name>
<gene>
    <name evidence="2" type="ORF">BWY43_00667</name>
</gene>
<evidence type="ECO:0000256" key="1">
    <source>
        <dbReference type="SAM" id="Phobius"/>
    </source>
</evidence>
<sequence>MLGGFDSVAASVFSDKITHKTSRGYLYKIFYLSGVFGTIWLWIKKKQEEE</sequence>
<feature type="transmembrane region" description="Helical" evidence="1">
    <location>
        <begin position="25"/>
        <end position="43"/>
    </location>
</feature>
<accession>A0A1V5SC13</accession>
<protein>
    <submittedName>
        <fullName evidence="2">Uncharacterized protein</fullName>
    </submittedName>
</protein>